<dbReference type="Pfam" id="PF00583">
    <property type="entry name" value="Acetyltransf_1"/>
    <property type="match status" value="1"/>
</dbReference>
<dbReference type="GO" id="GO:0016747">
    <property type="term" value="F:acyltransferase activity, transferring groups other than amino-acyl groups"/>
    <property type="evidence" value="ECO:0007669"/>
    <property type="project" value="InterPro"/>
</dbReference>
<dbReference type="PANTHER" id="PTHR47237:SF1">
    <property type="entry name" value="SLL0310 PROTEIN"/>
    <property type="match status" value="1"/>
</dbReference>
<protein>
    <submittedName>
        <fullName evidence="2">GNAT family N-acetyltransferase</fullName>
    </submittedName>
</protein>
<dbReference type="SUPFAM" id="SSF55729">
    <property type="entry name" value="Acyl-CoA N-acyltransferases (Nat)"/>
    <property type="match status" value="1"/>
</dbReference>
<feature type="domain" description="N-acetyltransferase" evidence="1">
    <location>
        <begin position="6"/>
        <end position="140"/>
    </location>
</feature>
<dbReference type="PANTHER" id="PTHR47237">
    <property type="entry name" value="SLL0310 PROTEIN"/>
    <property type="match status" value="1"/>
</dbReference>
<accession>A0A2M8KMK1</accession>
<proteinExistence type="predicted"/>
<dbReference type="Proteomes" id="UP000231434">
    <property type="component" value="Unassembled WGS sequence"/>
</dbReference>
<organism evidence="2 3">
    <name type="scientific">Candidatus Roizmanbacteria bacterium CG10_big_fil_rev_8_21_14_0_10_36_26</name>
    <dbReference type="NCBI Taxonomy" id="1974851"/>
    <lineage>
        <taxon>Bacteria</taxon>
        <taxon>Candidatus Roizmaniibacteriota</taxon>
    </lineage>
</organism>
<dbReference type="InterPro" id="IPR016181">
    <property type="entry name" value="Acyl_CoA_acyltransferase"/>
</dbReference>
<evidence type="ECO:0000259" key="1">
    <source>
        <dbReference type="PROSITE" id="PS51186"/>
    </source>
</evidence>
<dbReference type="PROSITE" id="PS51186">
    <property type="entry name" value="GNAT"/>
    <property type="match status" value="1"/>
</dbReference>
<dbReference type="Pfam" id="PF18014">
    <property type="entry name" value="Acetyltransf_18"/>
    <property type="match status" value="1"/>
</dbReference>
<evidence type="ECO:0000313" key="3">
    <source>
        <dbReference type="Proteomes" id="UP000231434"/>
    </source>
</evidence>
<name>A0A2M8KMK1_9BACT</name>
<dbReference type="Gene3D" id="3.40.630.30">
    <property type="match status" value="1"/>
</dbReference>
<reference evidence="3" key="1">
    <citation type="submission" date="2017-09" db="EMBL/GenBank/DDBJ databases">
        <title>Depth-based differentiation of microbial function through sediment-hosted aquifers and enrichment of novel symbionts in the deep terrestrial subsurface.</title>
        <authorList>
            <person name="Probst A.J."/>
            <person name="Ladd B."/>
            <person name="Jarett J.K."/>
            <person name="Geller-Mcgrath D.E."/>
            <person name="Sieber C.M.K."/>
            <person name="Emerson J.B."/>
            <person name="Anantharaman K."/>
            <person name="Thomas B.C."/>
            <person name="Malmstrom R."/>
            <person name="Stieglmeier M."/>
            <person name="Klingl A."/>
            <person name="Woyke T."/>
            <person name="Ryan C.M."/>
            <person name="Banfield J.F."/>
        </authorList>
    </citation>
    <scope>NUCLEOTIDE SEQUENCE [LARGE SCALE GENOMIC DNA]</scope>
</reference>
<dbReference type="InterPro" id="IPR000182">
    <property type="entry name" value="GNAT_dom"/>
</dbReference>
<sequence>MKNNTYIVRTMNKDEVKIAVEWAAKEGWNPGLYDIDAFYATDPKGFFIGLLDNQPIACFSAVAYDDNFGFLGFYIVKFEYRAKGYGIQIWNAGLNHLKTQNIGLDGVVTQQENYKKSGFKLAYRNIRYQGIATDKKVSYPEIVQLSKLPFSELEFYDKELFLAPRSQFLKLWIIQPESLAIGYKKDNKLVGYSVIRKCQTGYKIGPLFADNPEIAEKLFQTMNGFVKAGEPIFLDTPEVNTEAVNLAKNHDMKYVFETARMYTKEPPILSLNKVFGVTTFELG</sequence>
<comment type="caution">
    <text evidence="2">The sequence shown here is derived from an EMBL/GenBank/DDBJ whole genome shotgun (WGS) entry which is preliminary data.</text>
</comment>
<gene>
    <name evidence="2" type="ORF">COU86_00805</name>
</gene>
<keyword evidence="2" id="KW-0808">Transferase</keyword>
<dbReference type="InterPro" id="IPR052729">
    <property type="entry name" value="Acyl/Acetyltrans_Enzymes"/>
</dbReference>
<dbReference type="InterPro" id="IPR041496">
    <property type="entry name" value="YitH/HolE_GNAT"/>
</dbReference>
<evidence type="ECO:0000313" key="2">
    <source>
        <dbReference type="EMBL" id="PJE61156.1"/>
    </source>
</evidence>
<dbReference type="EMBL" id="PFEB01000007">
    <property type="protein sequence ID" value="PJE61156.1"/>
    <property type="molecule type" value="Genomic_DNA"/>
</dbReference>
<dbReference type="Gene3D" id="3.40.630.90">
    <property type="match status" value="1"/>
</dbReference>
<dbReference type="CDD" id="cd04301">
    <property type="entry name" value="NAT_SF"/>
    <property type="match status" value="1"/>
</dbReference>
<dbReference type="AlphaFoldDB" id="A0A2M8KMK1"/>